<dbReference type="SMART" id="SM00382">
    <property type="entry name" value="AAA"/>
    <property type="match status" value="1"/>
</dbReference>
<dbReference type="RefSeq" id="XP_013424980.1">
    <property type="nucleotide sequence ID" value="XM_013569526.1"/>
</dbReference>
<dbReference type="GO" id="GO:0005524">
    <property type="term" value="F:ATP binding"/>
    <property type="evidence" value="ECO:0007669"/>
    <property type="project" value="UniProtKB-KW"/>
</dbReference>
<dbReference type="AlphaFoldDB" id="A0A074WC71"/>
<evidence type="ECO:0000256" key="2">
    <source>
        <dbReference type="ARBA" id="ARBA00022741"/>
    </source>
</evidence>
<dbReference type="InterPro" id="IPR003959">
    <property type="entry name" value="ATPase_AAA_core"/>
</dbReference>
<name>A0A074WC71_9PEZI</name>
<dbReference type="InterPro" id="IPR027417">
    <property type="entry name" value="P-loop_NTPase"/>
</dbReference>
<dbReference type="GO" id="GO:0016887">
    <property type="term" value="F:ATP hydrolysis activity"/>
    <property type="evidence" value="ECO:0007669"/>
    <property type="project" value="InterPro"/>
</dbReference>
<dbReference type="InterPro" id="IPR003960">
    <property type="entry name" value="ATPase_AAA_CS"/>
</dbReference>
<dbReference type="STRING" id="1043004.A0A074WC71"/>
<keyword evidence="8" id="KW-1185">Reference proteome</keyword>
<dbReference type="EMBL" id="KL584716">
    <property type="protein sequence ID" value="KEQ70710.1"/>
    <property type="molecule type" value="Genomic_DNA"/>
</dbReference>
<keyword evidence="2 5" id="KW-0547">Nucleotide-binding</keyword>
<dbReference type="InterPro" id="IPR003593">
    <property type="entry name" value="AAA+_ATPase"/>
</dbReference>
<keyword evidence="4" id="KW-0469">Meiosis</keyword>
<evidence type="ECO:0000256" key="3">
    <source>
        <dbReference type="ARBA" id="ARBA00022840"/>
    </source>
</evidence>
<evidence type="ECO:0000256" key="5">
    <source>
        <dbReference type="RuleBase" id="RU003651"/>
    </source>
</evidence>
<dbReference type="OrthoDB" id="5925at2759"/>
<dbReference type="SUPFAM" id="SSF52540">
    <property type="entry name" value="P-loop containing nucleoside triphosphate hydrolases"/>
    <property type="match status" value="1"/>
</dbReference>
<dbReference type="InterPro" id="IPR044539">
    <property type="entry name" value="Pch2-like"/>
</dbReference>
<protein>
    <submittedName>
        <fullName evidence="7">AAA-domain-containing protein</fullName>
    </submittedName>
</protein>
<keyword evidence="3 5" id="KW-0067">ATP-binding</keyword>
<dbReference type="GO" id="GO:0051598">
    <property type="term" value="P:meiotic recombination checkpoint signaling"/>
    <property type="evidence" value="ECO:0007669"/>
    <property type="project" value="TreeGrafter"/>
</dbReference>
<dbReference type="GeneID" id="25415581"/>
<dbReference type="InterPro" id="IPR058249">
    <property type="entry name" value="Pch2_C"/>
</dbReference>
<comment type="similarity">
    <text evidence="1">Belongs to the AAA ATPase family. PCH2 subfamily.</text>
</comment>
<dbReference type="Pfam" id="PF23242">
    <property type="entry name" value="AAA_lid_TRIP13_C"/>
    <property type="match status" value="1"/>
</dbReference>
<evidence type="ECO:0000313" key="8">
    <source>
        <dbReference type="Proteomes" id="UP000027730"/>
    </source>
</evidence>
<dbReference type="PROSITE" id="PS00674">
    <property type="entry name" value="AAA"/>
    <property type="match status" value="1"/>
</dbReference>
<reference evidence="7 8" key="1">
    <citation type="journal article" date="2014" name="BMC Genomics">
        <title>Genome sequencing of four Aureobasidium pullulans varieties: biotechnological potential, stress tolerance, and description of new species.</title>
        <authorList>
            <person name="Gostin Ar C."/>
            <person name="Ohm R.A."/>
            <person name="Kogej T."/>
            <person name="Sonjak S."/>
            <person name="Turk M."/>
            <person name="Zajc J."/>
            <person name="Zalar P."/>
            <person name="Grube M."/>
            <person name="Sun H."/>
            <person name="Han J."/>
            <person name="Sharma A."/>
            <person name="Chiniquy J."/>
            <person name="Ngan C.Y."/>
            <person name="Lipzen A."/>
            <person name="Barry K."/>
            <person name="Grigoriev I.V."/>
            <person name="Gunde-Cimerman N."/>
        </authorList>
    </citation>
    <scope>NUCLEOTIDE SEQUENCE [LARGE SCALE GENOMIC DNA]</scope>
    <source>
        <strain evidence="7 8">CBS 147.97</strain>
    </source>
</reference>
<feature type="domain" description="AAA+ ATPase" evidence="6">
    <location>
        <begin position="162"/>
        <end position="314"/>
    </location>
</feature>
<dbReference type="PANTHER" id="PTHR45991">
    <property type="entry name" value="PACHYTENE CHECKPOINT PROTEIN 2"/>
    <property type="match status" value="1"/>
</dbReference>
<dbReference type="Pfam" id="PF00004">
    <property type="entry name" value="AAA"/>
    <property type="match status" value="1"/>
</dbReference>
<proteinExistence type="inferred from homology"/>
<evidence type="ECO:0000259" key="6">
    <source>
        <dbReference type="SMART" id="SM00382"/>
    </source>
</evidence>
<organism evidence="7 8">
    <name type="scientific">Aureobasidium namibiae CBS 147.97</name>
    <dbReference type="NCBI Taxonomy" id="1043004"/>
    <lineage>
        <taxon>Eukaryota</taxon>
        <taxon>Fungi</taxon>
        <taxon>Dikarya</taxon>
        <taxon>Ascomycota</taxon>
        <taxon>Pezizomycotina</taxon>
        <taxon>Dothideomycetes</taxon>
        <taxon>Dothideomycetidae</taxon>
        <taxon>Dothideales</taxon>
        <taxon>Saccotheciaceae</taxon>
        <taxon>Aureobasidium</taxon>
    </lineage>
</organism>
<dbReference type="GO" id="GO:0005694">
    <property type="term" value="C:chromosome"/>
    <property type="evidence" value="ECO:0007669"/>
    <property type="project" value="TreeGrafter"/>
</dbReference>
<dbReference type="GO" id="GO:0007131">
    <property type="term" value="P:reciprocal meiotic recombination"/>
    <property type="evidence" value="ECO:0007669"/>
    <property type="project" value="TreeGrafter"/>
</dbReference>
<evidence type="ECO:0000256" key="4">
    <source>
        <dbReference type="ARBA" id="ARBA00023254"/>
    </source>
</evidence>
<sequence length="441" mass="50084">MSQLHVEMRLQDADDGEYIARTEIEDAFHDFLTKEYIRPVHNGEELQFDRFQYKNHVAYVQVTGVDDQSKINEIFQFSDVQLKIHAYRLHEQTAAASTVTFNASKESQARVLNIPHECLAGVWESLKYDESQKINTEEILNLAVRTVTWLHQANNLPHAMNINRLILFHGPPGCGKSTLCRALAQKLVIRLGRTFRGGKLFEINTQDLLSKFYSESGKLVSEMFDKILRMARDDKELVCVLIDEIESIATCRQASTKNGECTDTVRATNQLLTALDRIRNKPNIIVFCTSNLHDSIDTAFLDRVYNTVPVPQPCASAIYTILSNKFNDLIDAGMIMYQPLNQTLPTDKDDADGFNFLSLGDYLDKSHLPSYERLLVWEVAFPNSPGPLLKRVAKDCAGFSGRKLAKLPFFAINKYTWQEECTVFDAIKALQKAVDEDKAMD</sequence>
<evidence type="ECO:0000313" key="7">
    <source>
        <dbReference type="EMBL" id="KEQ70710.1"/>
    </source>
</evidence>
<dbReference type="PANTHER" id="PTHR45991:SF1">
    <property type="entry name" value="PACHYTENE CHECKPOINT PROTEIN 2 HOMOLOG"/>
    <property type="match status" value="1"/>
</dbReference>
<gene>
    <name evidence="7" type="ORF">M436DRAFT_75033</name>
</gene>
<dbReference type="Pfam" id="PF23563">
    <property type="entry name" value="TRIP13_N"/>
    <property type="match status" value="1"/>
</dbReference>
<dbReference type="Proteomes" id="UP000027730">
    <property type="component" value="Unassembled WGS sequence"/>
</dbReference>
<dbReference type="GO" id="GO:0005634">
    <property type="term" value="C:nucleus"/>
    <property type="evidence" value="ECO:0007669"/>
    <property type="project" value="TreeGrafter"/>
</dbReference>
<dbReference type="Gene3D" id="3.40.50.300">
    <property type="entry name" value="P-loop containing nucleotide triphosphate hydrolases"/>
    <property type="match status" value="1"/>
</dbReference>
<accession>A0A074WC71</accession>
<evidence type="ECO:0000256" key="1">
    <source>
        <dbReference type="ARBA" id="ARBA00007271"/>
    </source>
</evidence>
<dbReference type="HOGENOM" id="CLU_028208_1_0_1"/>